<evidence type="ECO:0000256" key="5">
    <source>
        <dbReference type="ARBA" id="ARBA00013194"/>
    </source>
</evidence>
<dbReference type="EC" id="5.2.1.8" evidence="5 11"/>
<feature type="repeat" description="PPR" evidence="12">
    <location>
        <begin position="316"/>
        <end position="350"/>
    </location>
</feature>
<evidence type="ECO:0000259" key="14">
    <source>
        <dbReference type="PROSITE" id="PS50059"/>
    </source>
</evidence>
<evidence type="ECO:0000256" key="10">
    <source>
        <dbReference type="ARBA" id="ARBA00023235"/>
    </source>
</evidence>
<keyword evidence="9 11" id="KW-0697">Rotamase</keyword>
<comment type="catalytic activity">
    <reaction evidence="1 11">
        <text>[protein]-peptidylproline (omega=180) = [protein]-peptidylproline (omega=0)</text>
        <dbReference type="Rhea" id="RHEA:16237"/>
        <dbReference type="Rhea" id="RHEA-COMP:10747"/>
        <dbReference type="Rhea" id="RHEA-COMP:10748"/>
        <dbReference type="ChEBI" id="CHEBI:83833"/>
        <dbReference type="ChEBI" id="CHEBI:83834"/>
        <dbReference type="EC" id="5.2.1.8"/>
    </reaction>
</comment>
<comment type="similarity">
    <text evidence="4">Belongs to the PPR family. P subfamily.</text>
</comment>
<comment type="caution">
    <text evidence="15">The sequence shown here is derived from an EMBL/GenBank/DDBJ whole genome shotgun (WGS) entry which is preliminary data.</text>
</comment>
<feature type="compositionally biased region" description="Pro residues" evidence="13">
    <location>
        <begin position="64"/>
        <end position="73"/>
    </location>
</feature>
<dbReference type="PANTHER" id="PTHR47938:SF2">
    <property type="entry name" value="OS06G0184866 PROTEIN"/>
    <property type="match status" value="1"/>
</dbReference>
<reference evidence="15" key="1">
    <citation type="journal article" date="2021" name="Front. Plant Sci.">
        <title>Chromosome-Scale Genome Assembly for Chinese Sour Jujube and Insights Into Its Genome Evolution and Domestication Signature.</title>
        <authorList>
            <person name="Shen L.-Y."/>
            <person name="Luo H."/>
            <person name="Wang X.-L."/>
            <person name="Wang X.-M."/>
            <person name="Qiu X.-J."/>
            <person name="Liu H."/>
            <person name="Zhou S.-S."/>
            <person name="Jia K.-H."/>
            <person name="Nie S."/>
            <person name="Bao Y.-T."/>
            <person name="Zhang R.-G."/>
            <person name="Yun Q.-Z."/>
            <person name="Chai Y.-H."/>
            <person name="Lu J.-Y."/>
            <person name="Li Y."/>
            <person name="Zhao S.-W."/>
            <person name="Mao J.-F."/>
            <person name="Jia S.-G."/>
            <person name="Mao Y.-M."/>
        </authorList>
    </citation>
    <scope>NUCLEOTIDE SEQUENCE</scope>
    <source>
        <strain evidence="15">AT0</strain>
        <tissue evidence="15">Leaf</tissue>
    </source>
</reference>
<dbReference type="Pfam" id="PF13041">
    <property type="entry name" value="PPR_2"/>
    <property type="match status" value="3"/>
</dbReference>
<dbReference type="FunFam" id="3.10.50.40:FF:000016">
    <property type="entry name" value="Peptidylprolyl isomerase"/>
    <property type="match status" value="1"/>
</dbReference>
<dbReference type="InterPro" id="IPR002885">
    <property type="entry name" value="PPR_rpt"/>
</dbReference>
<gene>
    <name evidence="15" type="ORF">FEM48_Zijuj09G0083300</name>
</gene>
<evidence type="ECO:0000256" key="2">
    <source>
        <dbReference type="ARBA" id="ARBA00002388"/>
    </source>
</evidence>
<dbReference type="InterPro" id="IPR011990">
    <property type="entry name" value="TPR-like_helical_dom_sf"/>
</dbReference>
<keyword evidence="7" id="KW-0677">Repeat</keyword>
<evidence type="ECO:0000256" key="9">
    <source>
        <dbReference type="ARBA" id="ARBA00023110"/>
    </source>
</evidence>
<accession>A0A978URW2</accession>
<dbReference type="SUPFAM" id="SSF54534">
    <property type="entry name" value="FKBP-like"/>
    <property type="match status" value="1"/>
</dbReference>
<dbReference type="Gene3D" id="1.25.40.10">
    <property type="entry name" value="Tetratricopeptide repeat domain"/>
    <property type="match status" value="3"/>
</dbReference>
<feature type="repeat" description="PPR" evidence="12">
    <location>
        <begin position="166"/>
        <end position="202"/>
    </location>
</feature>
<feature type="repeat" description="PPR" evidence="12">
    <location>
        <begin position="246"/>
        <end position="280"/>
    </location>
</feature>
<proteinExistence type="inferred from homology"/>
<dbReference type="Proteomes" id="UP000813462">
    <property type="component" value="Unassembled WGS sequence"/>
</dbReference>
<feature type="domain" description="PPIase FKBP-type" evidence="14">
    <location>
        <begin position="414"/>
        <end position="502"/>
    </location>
</feature>
<dbReference type="Gene3D" id="3.10.50.40">
    <property type="match status" value="1"/>
</dbReference>
<organism evidence="15 16">
    <name type="scientific">Ziziphus jujuba var. spinosa</name>
    <dbReference type="NCBI Taxonomy" id="714518"/>
    <lineage>
        <taxon>Eukaryota</taxon>
        <taxon>Viridiplantae</taxon>
        <taxon>Streptophyta</taxon>
        <taxon>Embryophyta</taxon>
        <taxon>Tracheophyta</taxon>
        <taxon>Spermatophyta</taxon>
        <taxon>Magnoliopsida</taxon>
        <taxon>eudicotyledons</taxon>
        <taxon>Gunneridae</taxon>
        <taxon>Pentapetalae</taxon>
        <taxon>rosids</taxon>
        <taxon>fabids</taxon>
        <taxon>Rosales</taxon>
        <taxon>Rhamnaceae</taxon>
        <taxon>Paliureae</taxon>
        <taxon>Ziziphus</taxon>
    </lineage>
</organism>
<dbReference type="InterPro" id="IPR046357">
    <property type="entry name" value="PPIase_dom_sf"/>
</dbReference>
<dbReference type="EMBL" id="JAEACU010000009">
    <property type="protein sequence ID" value="KAH7517612.1"/>
    <property type="molecule type" value="Genomic_DNA"/>
</dbReference>
<evidence type="ECO:0000313" key="16">
    <source>
        <dbReference type="Proteomes" id="UP000813462"/>
    </source>
</evidence>
<keyword evidence="6" id="KW-0732">Signal</keyword>
<protein>
    <recommendedName>
        <fullName evidence="5 11">peptidylprolyl isomerase</fullName>
        <ecNumber evidence="5 11">5.2.1.8</ecNumber>
    </recommendedName>
</protein>
<sequence>MPLMTFRRVLTATRRTSNLLSHQSLPLSSRHIGLKPKLPFTLLLLYHRSLSSLPTQNPATLKPPQKPQDPITPTPTRSRTPLEKQFETWVQNLKPGFSPIEVDEALRAQSDPDLALDIFRWTAQQRNYKHNHLTYLTMIGILIDGKRYGHAETLVEEVIAGACEISVPLYNSMIRFCCDRKFLFNRAFDVYKKMLKSEDCKPTLETYTLLFNSLLRRFNKLNVSYVYLRAVRSLTKQMKACGVIPDTFVLNMIIKAYSKCLEVDEAIRVFHEMGLYGCEPNAYTYGYIAKGLCEKGRVGQGLKFYKEMRKKDLVPSGSTYMIVICSLAMERKFEEAIEVVFDMLGNSLSPDLLTYRTLLEGLCKDERGDEAFTLLDEFRKRDGLMVSAKTKDVTELQIGVKHKPESCQIQAHKGDSVKVHYRGTLTDGTVFDSSYERNDPIQFELGTGQVIKGWDQGLLGMCVGEKRKLKIPSKLGYGEQGSPPTIPGGATLIFDTELVEVLGKTPSEGKTTNSEL</sequence>
<dbReference type="GO" id="GO:0005788">
    <property type="term" value="C:endoplasmic reticulum lumen"/>
    <property type="evidence" value="ECO:0007669"/>
    <property type="project" value="UniProtKB-SubCell"/>
</dbReference>
<evidence type="ECO:0000313" key="15">
    <source>
        <dbReference type="EMBL" id="KAH7517612.1"/>
    </source>
</evidence>
<dbReference type="AlphaFoldDB" id="A0A978URW2"/>
<evidence type="ECO:0000256" key="11">
    <source>
        <dbReference type="PROSITE-ProRule" id="PRU00277"/>
    </source>
</evidence>
<dbReference type="NCBIfam" id="TIGR00756">
    <property type="entry name" value="PPR"/>
    <property type="match status" value="5"/>
</dbReference>
<evidence type="ECO:0000256" key="4">
    <source>
        <dbReference type="ARBA" id="ARBA00007626"/>
    </source>
</evidence>
<dbReference type="Pfam" id="PF00254">
    <property type="entry name" value="FKBP_C"/>
    <property type="match status" value="1"/>
</dbReference>
<dbReference type="InterPro" id="IPR001179">
    <property type="entry name" value="PPIase_FKBP_dom"/>
</dbReference>
<dbReference type="PROSITE" id="PS51375">
    <property type="entry name" value="PPR"/>
    <property type="match status" value="5"/>
</dbReference>
<evidence type="ECO:0000256" key="8">
    <source>
        <dbReference type="ARBA" id="ARBA00022824"/>
    </source>
</evidence>
<keyword evidence="8" id="KW-0256">Endoplasmic reticulum</keyword>
<evidence type="ECO:0000256" key="13">
    <source>
        <dbReference type="SAM" id="MobiDB-lite"/>
    </source>
</evidence>
<evidence type="ECO:0000256" key="3">
    <source>
        <dbReference type="ARBA" id="ARBA00004319"/>
    </source>
</evidence>
<dbReference type="PANTHER" id="PTHR47938">
    <property type="entry name" value="RESPIRATORY COMPLEX I CHAPERONE (CIA84), PUTATIVE (AFU_ORTHOLOGUE AFUA_2G06020)-RELATED"/>
    <property type="match status" value="1"/>
</dbReference>
<dbReference type="GO" id="GO:0003755">
    <property type="term" value="F:peptidyl-prolyl cis-trans isomerase activity"/>
    <property type="evidence" value="ECO:0007669"/>
    <property type="project" value="UniProtKB-KW"/>
</dbReference>
<dbReference type="PROSITE" id="PS50059">
    <property type="entry name" value="FKBP_PPIASE"/>
    <property type="match status" value="1"/>
</dbReference>
<evidence type="ECO:0000256" key="12">
    <source>
        <dbReference type="PROSITE-ProRule" id="PRU00708"/>
    </source>
</evidence>
<evidence type="ECO:0000256" key="1">
    <source>
        <dbReference type="ARBA" id="ARBA00000971"/>
    </source>
</evidence>
<dbReference type="GO" id="GO:0003729">
    <property type="term" value="F:mRNA binding"/>
    <property type="evidence" value="ECO:0007669"/>
    <property type="project" value="TreeGrafter"/>
</dbReference>
<feature type="repeat" description="PPR" evidence="12">
    <location>
        <begin position="351"/>
        <end position="381"/>
    </location>
</feature>
<feature type="repeat" description="PPR" evidence="12">
    <location>
        <begin position="281"/>
        <end position="315"/>
    </location>
</feature>
<name>A0A978URW2_ZIZJJ</name>
<comment type="function">
    <text evidence="2">PPIases accelerate the folding of proteins. It catalyzes the cis-trans isomerization of proline imidic peptide bonds in oligopeptides.</text>
</comment>
<feature type="region of interest" description="Disordered" evidence="13">
    <location>
        <begin position="55"/>
        <end position="79"/>
    </location>
</feature>
<evidence type="ECO:0000256" key="7">
    <source>
        <dbReference type="ARBA" id="ARBA00022737"/>
    </source>
</evidence>
<keyword evidence="10 11" id="KW-0413">Isomerase</keyword>
<evidence type="ECO:0000256" key="6">
    <source>
        <dbReference type="ARBA" id="ARBA00022729"/>
    </source>
</evidence>
<comment type="subcellular location">
    <subcellularLocation>
        <location evidence="3">Endoplasmic reticulum lumen</location>
    </subcellularLocation>
</comment>